<dbReference type="RefSeq" id="WP_188798812.1">
    <property type="nucleotide sequence ID" value="NZ_BMIZ01000001.1"/>
</dbReference>
<organism evidence="1 2">
    <name type="scientific">Dyella caseinilytica</name>
    <dbReference type="NCBI Taxonomy" id="1849581"/>
    <lineage>
        <taxon>Bacteria</taxon>
        <taxon>Pseudomonadati</taxon>
        <taxon>Pseudomonadota</taxon>
        <taxon>Gammaproteobacteria</taxon>
        <taxon>Lysobacterales</taxon>
        <taxon>Rhodanobacteraceae</taxon>
        <taxon>Dyella</taxon>
    </lineage>
</organism>
<dbReference type="Pfam" id="PF03237">
    <property type="entry name" value="Terminase_6N"/>
    <property type="match status" value="1"/>
</dbReference>
<name>A0ABX7GY74_9GAMM</name>
<gene>
    <name evidence="1" type="ORF">ISN74_07915</name>
</gene>
<dbReference type="EMBL" id="CP064030">
    <property type="protein sequence ID" value="QRN55244.1"/>
    <property type="molecule type" value="Genomic_DNA"/>
</dbReference>
<dbReference type="InterPro" id="IPR027417">
    <property type="entry name" value="P-loop_NTPase"/>
</dbReference>
<reference evidence="1 2" key="1">
    <citation type="submission" date="2020-10" db="EMBL/GenBank/DDBJ databases">
        <title>Phylogeny of dyella-like bacteria.</title>
        <authorList>
            <person name="Fu J."/>
        </authorList>
    </citation>
    <scope>NUCLEOTIDE SEQUENCE [LARGE SCALE GENOMIC DNA]</scope>
    <source>
        <strain evidence="1 2">DHOB09</strain>
    </source>
</reference>
<sequence length="452" mass="50517">MDSANAEFIPDPDGRIVWAPQPGPQTLLLTCPVEDILFGGARGGGKSDALLGDWIGHASRSHGHARGVIFRRTTPQLEEIIQRSKELFPPLGAKWLAGIKTWVFPDGSRLKMRWLERDEDADNYQGHQYTWIGVDEIGIFPNPDPIDKLRATLRSPWGIPCVMRATANPGGVGHQWLKERYVLPAKPMTPFYDAFREVWRVFIPSKLSDNKKLLENDPTYISRLKSAGPEWLVRAWLHGDWDASAGDSFFTEAILLQDGQPVDWPERCDDVYAVVDTAMKDGAQHDGSAVMYYARNTFYGTPLTILDWDVRQIQGIDLEEWLPQVTQRCEELAQLTRARRGSLGAWIEDKASGTVLIQQGQRAGLPVNAIDGSPTALGKEGRCLAASPHVYQHKVKMSRYAYEKTVIYKGQSRNHALSQVCGFRPGQDKGPRDLLDTFTYGVLIGLGDSDGY</sequence>
<protein>
    <recommendedName>
        <fullName evidence="3">Phage terminase large subunit-like protein</fullName>
    </recommendedName>
</protein>
<accession>A0ABX7GY74</accession>
<evidence type="ECO:0000313" key="2">
    <source>
        <dbReference type="Proteomes" id="UP000663181"/>
    </source>
</evidence>
<keyword evidence="2" id="KW-1185">Reference proteome</keyword>
<proteinExistence type="predicted"/>
<dbReference type="Gene3D" id="3.40.50.300">
    <property type="entry name" value="P-loop containing nucleotide triphosphate hydrolases"/>
    <property type="match status" value="1"/>
</dbReference>
<dbReference type="Proteomes" id="UP000663181">
    <property type="component" value="Chromosome"/>
</dbReference>
<evidence type="ECO:0000313" key="1">
    <source>
        <dbReference type="EMBL" id="QRN55244.1"/>
    </source>
</evidence>
<evidence type="ECO:0008006" key="3">
    <source>
        <dbReference type="Google" id="ProtNLM"/>
    </source>
</evidence>